<dbReference type="Gene3D" id="1.10.510.10">
    <property type="entry name" value="Transferase(Phosphotransferase) domain 1"/>
    <property type="match status" value="1"/>
</dbReference>
<organism evidence="9 10">
    <name type="scientific">Clytia hemisphaerica</name>
    <dbReference type="NCBI Taxonomy" id="252671"/>
    <lineage>
        <taxon>Eukaryota</taxon>
        <taxon>Metazoa</taxon>
        <taxon>Cnidaria</taxon>
        <taxon>Hydrozoa</taxon>
        <taxon>Hydroidolina</taxon>
        <taxon>Leptothecata</taxon>
        <taxon>Obeliida</taxon>
        <taxon>Clytiidae</taxon>
        <taxon>Clytia</taxon>
    </lineage>
</organism>
<feature type="region of interest" description="Disordered" evidence="7">
    <location>
        <begin position="429"/>
        <end position="466"/>
    </location>
</feature>
<evidence type="ECO:0000259" key="8">
    <source>
        <dbReference type="PROSITE" id="PS50011"/>
    </source>
</evidence>
<keyword evidence="2" id="KW-0808">Transferase</keyword>
<dbReference type="Gene3D" id="3.30.200.20">
    <property type="entry name" value="Phosphorylase Kinase, domain 1"/>
    <property type="match status" value="1"/>
</dbReference>
<evidence type="ECO:0000256" key="1">
    <source>
        <dbReference type="ARBA" id="ARBA00022527"/>
    </source>
</evidence>
<keyword evidence="1" id="KW-0723">Serine/threonine-protein kinase</keyword>
<dbReference type="CDD" id="cd14006">
    <property type="entry name" value="STKc_MLCK-like"/>
    <property type="match status" value="1"/>
</dbReference>
<dbReference type="FunFam" id="1.10.510.10:FF:000571">
    <property type="entry name" value="Maternal embryonic leucine zipper kinase"/>
    <property type="match status" value="1"/>
</dbReference>
<feature type="compositionally biased region" description="Acidic residues" evidence="7">
    <location>
        <begin position="453"/>
        <end position="466"/>
    </location>
</feature>
<evidence type="ECO:0000313" key="10">
    <source>
        <dbReference type="Proteomes" id="UP000594262"/>
    </source>
</evidence>
<protein>
    <recommendedName>
        <fullName evidence="8">Protein kinase domain-containing protein</fullName>
    </recommendedName>
</protein>
<proteinExistence type="predicted"/>
<dbReference type="InterPro" id="IPR000719">
    <property type="entry name" value="Prot_kinase_dom"/>
</dbReference>
<dbReference type="GO" id="GO:0005524">
    <property type="term" value="F:ATP binding"/>
    <property type="evidence" value="ECO:0007669"/>
    <property type="project" value="UniProtKB-UniRule"/>
</dbReference>
<feature type="compositionally biased region" description="Low complexity" evidence="7">
    <location>
        <begin position="440"/>
        <end position="452"/>
    </location>
</feature>
<dbReference type="PANTHER" id="PTHR24342:SF14">
    <property type="entry name" value="DEATH-ASSOCIATED PROTEIN KINASE DAPK-1"/>
    <property type="match status" value="1"/>
</dbReference>
<evidence type="ECO:0000313" key="9">
    <source>
        <dbReference type="EnsemblMetazoa" id="CLYHEMP017057.2"/>
    </source>
</evidence>
<evidence type="ECO:0000256" key="6">
    <source>
        <dbReference type="PROSITE-ProRule" id="PRU10141"/>
    </source>
</evidence>
<evidence type="ECO:0000256" key="4">
    <source>
        <dbReference type="ARBA" id="ARBA00022777"/>
    </source>
</evidence>
<feature type="region of interest" description="Disordered" evidence="7">
    <location>
        <begin position="336"/>
        <end position="358"/>
    </location>
</feature>
<name>A0A7M5X2R6_9CNID</name>
<keyword evidence="5 6" id="KW-0067">ATP-binding</keyword>
<dbReference type="GO" id="GO:0004674">
    <property type="term" value="F:protein serine/threonine kinase activity"/>
    <property type="evidence" value="ECO:0007669"/>
    <property type="project" value="UniProtKB-KW"/>
</dbReference>
<dbReference type="InterPro" id="IPR017441">
    <property type="entry name" value="Protein_kinase_ATP_BS"/>
</dbReference>
<dbReference type="SUPFAM" id="SSF56112">
    <property type="entry name" value="Protein kinase-like (PK-like)"/>
    <property type="match status" value="1"/>
</dbReference>
<feature type="compositionally biased region" description="Polar residues" evidence="7">
    <location>
        <begin position="551"/>
        <end position="565"/>
    </location>
</feature>
<evidence type="ECO:0000256" key="3">
    <source>
        <dbReference type="ARBA" id="ARBA00022741"/>
    </source>
</evidence>
<dbReference type="Pfam" id="PF00069">
    <property type="entry name" value="Pkinase"/>
    <property type="match status" value="1"/>
</dbReference>
<dbReference type="OrthoDB" id="10260894at2759"/>
<dbReference type="GeneID" id="136806872"/>
<dbReference type="GO" id="GO:0043065">
    <property type="term" value="P:positive regulation of apoptotic process"/>
    <property type="evidence" value="ECO:0007669"/>
    <property type="project" value="TreeGrafter"/>
</dbReference>
<dbReference type="Proteomes" id="UP000594262">
    <property type="component" value="Unplaced"/>
</dbReference>
<dbReference type="GO" id="GO:0035556">
    <property type="term" value="P:intracellular signal transduction"/>
    <property type="evidence" value="ECO:0007669"/>
    <property type="project" value="TreeGrafter"/>
</dbReference>
<keyword evidence="10" id="KW-1185">Reference proteome</keyword>
<dbReference type="PANTHER" id="PTHR24342">
    <property type="entry name" value="SERINE/THREONINE-PROTEIN KINASE 17"/>
    <property type="match status" value="1"/>
</dbReference>
<evidence type="ECO:0000256" key="2">
    <source>
        <dbReference type="ARBA" id="ARBA00022679"/>
    </source>
</evidence>
<feature type="compositionally biased region" description="Low complexity" evidence="7">
    <location>
        <begin position="336"/>
        <end position="345"/>
    </location>
</feature>
<feature type="binding site" evidence="6">
    <location>
        <position position="45"/>
    </location>
    <ligand>
        <name>ATP</name>
        <dbReference type="ChEBI" id="CHEBI:30616"/>
    </ligand>
</feature>
<reference evidence="9" key="1">
    <citation type="submission" date="2021-01" db="UniProtKB">
        <authorList>
            <consortium name="EnsemblMetazoa"/>
        </authorList>
    </citation>
    <scope>IDENTIFICATION</scope>
</reference>
<keyword evidence="4" id="KW-0418">Kinase</keyword>
<feature type="compositionally biased region" description="Polar residues" evidence="7">
    <location>
        <begin position="346"/>
        <end position="358"/>
    </location>
</feature>
<dbReference type="InterPro" id="IPR011009">
    <property type="entry name" value="Kinase-like_dom_sf"/>
</dbReference>
<dbReference type="EnsemblMetazoa" id="CLYHEMT017057.2">
    <property type="protein sequence ID" value="CLYHEMP017057.2"/>
    <property type="gene ID" value="CLYHEMG017057"/>
</dbReference>
<dbReference type="PROSITE" id="PS00107">
    <property type="entry name" value="PROTEIN_KINASE_ATP"/>
    <property type="match status" value="1"/>
</dbReference>
<dbReference type="PROSITE" id="PS50011">
    <property type="entry name" value="PROTEIN_KINASE_DOM"/>
    <property type="match status" value="1"/>
</dbReference>
<keyword evidence="3 6" id="KW-0547">Nucleotide-binding</keyword>
<dbReference type="AlphaFoldDB" id="A0A7M5X2R6"/>
<sequence length="775" mass="88430">MALNFQYCEEKLEDVYDIKEELGRGQFAVVKRCLSKDTSEAVAAKFVKVKRTKSSRNGLDRKLIEREAGILNSLQHEKVLKLFNVFDLGAEMCLVLELLSGGELFDKISEQEYLTEVEAACYMKQVLQGIDYLHKNNIVHLDIKPENIVLKEKYGTDIKLVDFGLAQIVKPGDEIREMMGTPEFVAPEVINYDCIGLYTDMWAIGVLAYILLSGCSPFLGDDNQETYDNICRVDYHFDEEYFDTISEDAKLFVQELLIKNPKKRNTADDCLDHPWIRSMAQFRSREDSSIIQTARFKAFVARRRWQQSFQKMKAITRFSKFLKIRASAVIAEENTETTITTNSNSPQSPTLTSKQQTNPQICEPLEDDVFASQNGEVTSEVEGVTGLNQNFTRQKSITTAEVKETTRQLSIIEERRKSRRRIKPYLQFDEDNDLSDEGTLSDSSYYSYSSEEYSSEEETLSEEDEDTIKDHATGELNRGTLEIWKLNFESPHGKRIRKIKKYGREERIIYDESYMRNLENGTEGNIYEIAPVVAHPSELLTKASESRTSPDTETNSTGTADYSSGQASEEMAFAGFNSKVVDEEHLGTAIEYEEVFDTIVCTKVETIVESPGPLETVYMNEVRINSICEDVVEIDENDSPSSANHLLSNKLGTNPIQFNISKANQTSPGLFERANQNGRIFNFDSSLVKPKPTANRKLVFDVKDLQRTNQNTYFNNNNDTVNYNTKSYIMTGKDVVSRQNESENINWEDYVIIDLENANIKCRDRDSTSVFLYIS</sequence>
<dbReference type="GO" id="GO:0005634">
    <property type="term" value="C:nucleus"/>
    <property type="evidence" value="ECO:0007669"/>
    <property type="project" value="TreeGrafter"/>
</dbReference>
<feature type="region of interest" description="Disordered" evidence="7">
    <location>
        <begin position="542"/>
        <end position="565"/>
    </location>
</feature>
<dbReference type="PROSITE" id="PS00108">
    <property type="entry name" value="PROTEIN_KINASE_ST"/>
    <property type="match status" value="1"/>
</dbReference>
<dbReference type="SMART" id="SM00220">
    <property type="entry name" value="S_TKc"/>
    <property type="match status" value="1"/>
</dbReference>
<evidence type="ECO:0000256" key="5">
    <source>
        <dbReference type="ARBA" id="ARBA00022840"/>
    </source>
</evidence>
<feature type="domain" description="Protein kinase" evidence="8">
    <location>
        <begin position="16"/>
        <end position="276"/>
    </location>
</feature>
<dbReference type="InterPro" id="IPR008271">
    <property type="entry name" value="Ser/Thr_kinase_AS"/>
</dbReference>
<accession>A0A7M5X2R6</accession>
<evidence type="ECO:0000256" key="7">
    <source>
        <dbReference type="SAM" id="MobiDB-lite"/>
    </source>
</evidence>
<dbReference type="RefSeq" id="XP_066919548.1">
    <property type="nucleotide sequence ID" value="XM_067063447.1"/>
</dbReference>